<dbReference type="AlphaFoldDB" id="A0A9N9HK60"/>
<evidence type="ECO:0000313" key="2">
    <source>
        <dbReference type="Proteomes" id="UP000789759"/>
    </source>
</evidence>
<protein>
    <submittedName>
        <fullName evidence="1">2612_t:CDS:1</fullName>
    </submittedName>
</protein>
<organism evidence="1 2">
    <name type="scientific">Cetraspora pellucida</name>
    <dbReference type="NCBI Taxonomy" id="1433469"/>
    <lineage>
        <taxon>Eukaryota</taxon>
        <taxon>Fungi</taxon>
        <taxon>Fungi incertae sedis</taxon>
        <taxon>Mucoromycota</taxon>
        <taxon>Glomeromycotina</taxon>
        <taxon>Glomeromycetes</taxon>
        <taxon>Diversisporales</taxon>
        <taxon>Gigasporaceae</taxon>
        <taxon>Cetraspora</taxon>
    </lineage>
</organism>
<sequence>MSSFLSAHELVEENTISNMSERENHRKKKNIPYEIQTLANKEQLEHELCEFFADIKRQDGKHYKVESIVLAYTSLRCFLFEFFRKLKFIEVIAIVIVWYCSIEF</sequence>
<proteinExistence type="predicted"/>
<comment type="caution">
    <text evidence="1">The sequence shown here is derived from an EMBL/GenBank/DDBJ whole genome shotgun (WGS) entry which is preliminary data.</text>
</comment>
<dbReference type="OrthoDB" id="2433247at2759"/>
<reference evidence="1" key="1">
    <citation type="submission" date="2021-06" db="EMBL/GenBank/DDBJ databases">
        <authorList>
            <person name="Kallberg Y."/>
            <person name="Tangrot J."/>
            <person name="Rosling A."/>
        </authorList>
    </citation>
    <scope>NUCLEOTIDE SEQUENCE</scope>
    <source>
        <strain evidence="1">FL966</strain>
    </source>
</reference>
<keyword evidence="2" id="KW-1185">Reference proteome</keyword>
<name>A0A9N9HK60_9GLOM</name>
<gene>
    <name evidence="1" type="ORF">CPELLU_LOCUS11600</name>
</gene>
<accession>A0A9N9HK60</accession>
<dbReference type="EMBL" id="CAJVQA010010424">
    <property type="protein sequence ID" value="CAG8696659.1"/>
    <property type="molecule type" value="Genomic_DNA"/>
</dbReference>
<dbReference type="Proteomes" id="UP000789759">
    <property type="component" value="Unassembled WGS sequence"/>
</dbReference>
<evidence type="ECO:0000313" key="1">
    <source>
        <dbReference type="EMBL" id="CAG8696659.1"/>
    </source>
</evidence>